<feature type="chain" id="PRO_5045724409" evidence="1">
    <location>
        <begin position="21"/>
        <end position="195"/>
    </location>
</feature>
<dbReference type="SUPFAM" id="SSF75169">
    <property type="entry name" value="DsrEFH-like"/>
    <property type="match status" value="1"/>
</dbReference>
<protein>
    <submittedName>
        <fullName evidence="2">DsrE family protein</fullName>
    </submittedName>
</protein>
<sequence length="195" mass="20715">MNTRLALVAFALGAAIPASGAFAAAATPAVKAAPAVTWVYPLVPKFGGVHPRPDVDMQLDPKADYKVFVDVVSADPGSDQPYHSLQRLARLVNLMGYAKMPPSHVHIVALLDREAGLAALTDAAYRRYDKKSSSNPNLPLLHALQKAGVKLMVCSQAMAGMGLKDGDIDPSVTVTLSGLTDPVIYGQRGYTFMQL</sequence>
<dbReference type="Proteomes" id="UP001204615">
    <property type="component" value="Unassembled WGS sequence"/>
</dbReference>
<dbReference type="Pfam" id="PF02635">
    <property type="entry name" value="DsrE"/>
    <property type="match status" value="1"/>
</dbReference>
<evidence type="ECO:0000313" key="3">
    <source>
        <dbReference type="Proteomes" id="UP001204615"/>
    </source>
</evidence>
<dbReference type="RefSeq" id="WP_253566107.1">
    <property type="nucleotide sequence ID" value="NZ_JAMZEK010000002.1"/>
</dbReference>
<gene>
    <name evidence="2" type="ORF">NC595_09655</name>
</gene>
<dbReference type="EMBL" id="JAMZEK010000002">
    <property type="protein sequence ID" value="MCP1374325.1"/>
    <property type="molecule type" value="Genomic_DNA"/>
</dbReference>
<reference evidence="2 3" key="1">
    <citation type="submission" date="2022-06" db="EMBL/GenBank/DDBJ databases">
        <title>Dyella sp. Sa strain:Sa Genome sequencing.</title>
        <authorList>
            <person name="Park S."/>
        </authorList>
    </citation>
    <scope>NUCLEOTIDE SEQUENCE [LARGE SCALE GENOMIC DNA]</scope>
    <source>
        <strain evidence="2 3">Sa</strain>
    </source>
</reference>
<evidence type="ECO:0000313" key="2">
    <source>
        <dbReference type="EMBL" id="MCP1374325.1"/>
    </source>
</evidence>
<dbReference type="PANTHER" id="PTHR37691">
    <property type="entry name" value="BLR3518 PROTEIN"/>
    <property type="match status" value="1"/>
</dbReference>
<dbReference type="Gene3D" id="3.40.1260.10">
    <property type="entry name" value="DsrEFH-like"/>
    <property type="match status" value="1"/>
</dbReference>
<accession>A0ABT1FAC7</accession>
<proteinExistence type="predicted"/>
<dbReference type="InterPro" id="IPR003787">
    <property type="entry name" value="Sulphur_relay_DsrE/F-like"/>
</dbReference>
<name>A0ABT1FAC7_9GAMM</name>
<keyword evidence="1" id="KW-0732">Signal</keyword>
<comment type="caution">
    <text evidence="2">The sequence shown here is derived from an EMBL/GenBank/DDBJ whole genome shotgun (WGS) entry which is preliminary data.</text>
</comment>
<feature type="signal peptide" evidence="1">
    <location>
        <begin position="1"/>
        <end position="20"/>
    </location>
</feature>
<organism evidence="2 3">
    <name type="scientific">Dyella lutea</name>
    <dbReference type="NCBI Taxonomy" id="2950441"/>
    <lineage>
        <taxon>Bacteria</taxon>
        <taxon>Pseudomonadati</taxon>
        <taxon>Pseudomonadota</taxon>
        <taxon>Gammaproteobacteria</taxon>
        <taxon>Lysobacterales</taxon>
        <taxon>Rhodanobacteraceae</taxon>
        <taxon>Dyella</taxon>
    </lineage>
</organism>
<dbReference type="InterPro" id="IPR027396">
    <property type="entry name" value="DsrEFH-like"/>
</dbReference>
<evidence type="ECO:0000256" key="1">
    <source>
        <dbReference type="SAM" id="SignalP"/>
    </source>
</evidence>
<keyword evidence="3" id="KW-1185">Reference proteome</keyword>
<dbReference type="PANTHER" id="PTHR37691:SF1">
    <property type="entry name" value="BLR3518 PROTEIN"/>
    <property type="match status" value="1"/>
</dbReference>